<dbReference type="EMBL" id="BSFP01000104">
    <property type="protein sequence ID" value="GLL07618.1"/>
    <property type="molecule type" value="Genomic_DNA"/>
</dbReference>
<reference evidence="2" key="1">
    <citation type="journal article" date="2014" name="Int. J. Syst. Evol. Microbiol.">
        <title>Complete genome sequence of Corynebacterium casei LMG S-19264T (=DSM 44701T), isolated from a smear-ripened cheese.</title>
        <authorList>
            <consortium name="US DOE Joint Genome Institute (JGI-PGF)"/>
            <person name="Walter F."/>
            <person name="Albersmeier A."/>
            <person name="Kalinowski J."/>
            <person name="Ruckert C."/>
        </authorList>
    </citation>
    <scope>NUCLEOTIDE SEQUENCE</scope>
    <source>
        <strain evidence="2">VKM Ac-1321</strain>
    </source>
</reference>
<feature type="chain" id="PRO_5040886659" description="Ribosomally synthesized peptide with SipW-like signal peptide" evidence="1">
    <location>
        <begin position="24"/>
        <end position="222"/>
    </location>
</feature>
<proteinExistence type="predicted"/>
<reference evidence="2" key="2">
    <citation type="submission" date="2023-01" db="EMBL/GenBank/DDBJ databases">
        <authorList>
            <person name="Sun Q."/>
            <person name="Evtushenko L."/>
        </authorList>
    </citation>
    <scope>NUCLEOTIDE SEQUENCE</scope>
    <source>
        <strain evidence="2">VKM Ac-1321</strain>
    </source>
</reference>
<gene>
    <name evidence="2" type="ORF">GCM10017581_093720</name>
</gene>
<evidence type="ECO:0008006" key="4">
    <source>
        <dbReference type="Google" id="ProtNLM"/>
    </source>
</evidence>
<protein>
    <recommendedName>
        <fullName evidence="4">Ribosomally synthesized peptide with SipW-like signal peptide</fullName>
    </recommendedName>
</protein>
<comment type="caution">
    <text evidence="2">The sequence shown here is derived from an EMBL/GenBank/DDBJ whole genome shotgun (WGS) entry which is preliminary data.</text>
</comment>
<sequence length="222" mass="22206">MQRARWSGAVVALVGALALVAVAAAPGAAAAGAGGVVGAEPSATDVVVPGPSESVEPDGGVCAVAPTEGPTVLPTAPTAFPAVPGEPSYTTAVPDGSGIGADPIAYRLAAAVTIDVTWVPLSSLFKTKTKPKVGDTLRFEADITIPNKMKDLVLDLVTKCAGGKKIGKIIVTCKVTAVDDGNDAITVTCQPDTITVEIDGKKTPIKFPATTPPITVGIAIVE</sequence>
<dbReference type="Proteomes" id="UP001143480">
    <property type="component" value="Unassembled WGS sequence"/>
</dbReference>
<dbReference type="AlphaFoldDB" id="A0A9W6NSM3"/>
<accession>A0A9W6NSM3</accession>
<keyword evidence="1" id="KW-0732">Signal</keyword>
<evidence type="ECO:0000313" key="3">
    <source>
        <dbReference type="Proteomes" id="UP001143480"/>
    </source>
</evidence>
<evidence type="ECO:0000313" key="2">
    <source>
        <dbReference type="EMBL" id="GLL07618.1"/>
    </source>
</evidence>
<organism evidence="2 3">
    <name type="scientific">Dactylosporangium matsuzakiense</name>
    <dbReference type="NCBI Taxonomy" id="53360"/>
    <lineage>
        <taxon>Bacteria</taxon>
        <taxon>Bacillati</taxon>
        <taxon>Actinomycetota</taxon>
        <taxon>Actinomycetes</taxon>
        <taxon>Micromonosporales</taxon>
        <taxon>Micromonosporaceae</taxon>
        <taxon>Dactylosporangium</taxon>
    </lineage>
</organism>
<evidence type="ECO:0000256" key="1">
    <source>
        <dbReference type="SAM" id="SignalP"/>
    </source>
</evidence>
<feature type="signal peptide" evidence="1">
    <location>
        <begin position="1"/>
        <end position="23"/>
    </location>
</feature>
<name>A0A9W6NSM3_9ACTN</name>
<keyword evidence="3" id="KW-1185">Reference proteome</keyword>